<dbReference type="AlphaFoldDB" id="A0A2V3J242"/>
<sequence length="168" mass="18705">MSATRRLLRTVCSKAISGSPAAGNKPISAHDLIQESHVQALLSKSSLSSSQEILDATVKMDILKHYALKYRIPVASSAFSTMRSAQDIAEWYSTQLHPRGPQSHGDHIVLNMIKSGEKENMPEDQIDLASAKQRAEVLESLPQNLRLDERAFRRPQFSLKGKKKRTPT</sequence>
<gene>
    <name evidence="1" type="ORF">BWQ96_01895</name>
</gene>
<evidence type="ECO:0000313" key="2">
    <source>
        <dbReference type="Proteomes" id="UP000247409"/>
    </source>
</evidence>
<protein>
    <submittedName>
        <fullName evidence="1">Uncharacterized protein</fullName>
    </submittedName>
</protein>
<keyword evidence="2" id="KW-1185">Reference proteome</keyword>
<reference evidence="1 2" key="1">
    <citation type="journal article" date="2018" name="Mol. Biol. Evol.">
        <title>Analysis of the draft genome of the red seaweed Gracilariopsis chorda provides insights into genome size evolution in Rhodophyta.</title>
        <authorList>
            <person name="Lee J."/>
            <person name="Yang E.C."/>
            <person name="Graf L."/>
            <person name="Yang J.H."/>
            <person name="Qiu H."/>
            <person name="Zel Zion U."/>
            <person name="Chan C.X."/>
            <person name="Stephens T.G."/>
            <person name="Weber A.P.M."/>
            <person name="Boo G.H."/>
            <person name="Boo S.M."/>
            <person name="Kim K.M."/>
            <person name="Shin Y."/>
            <person name="Jung M."/>
            <person name="Lee S.J."/>
            <person name="Yim H.S."/>
            <person name="Lee J.H."/>
            <person name="Bhattacharya D."/>
            <person name="Yoon H.S."/>
        </authorList>
    </citation>
    <scope>NUCLEOTIDE SEQUENCE [LARGE SCALE GENOMIC DNA]</scope>
    <source>
        <strain evidence="1 2">SKKU-2015</strain>
        <tissue evidence="1">Whole body</tissue>
    </source>
</reference>
<name>A0A2V3J242_9FLOR</name>
<organism evidence="1 2">
    <name type="scientific">Gracilariopsis chorda</name>
    <dbReference type="NCBI Taxonomy" id="448386"/>
    <lineage>
        <taxon>Eukaryota</taxon>
        <taxon>Rhodophyta</taxon>
        <taxon>Florideophyceae</taxon>
        <taxon>Rhodymeniophycidae</taxon>
        <taxon>Gracilariales</taxon>
        <taxon>Gracilariaceae</taxon>
        <taxon>Gracilariopsis</taxon>
    </lineage>
</organism>
<proteinExistence type="predicted"/>
<dbReference type="EMBL" id="NBIV01000014">
    <property type="protein sequence ID" value="PXF48435.1"/>
    <property type="molecule type" value="Genomic_DNA"/>
</dbReference>
<dbReference type="Proteomes" id="UP000247409">
    <property type="component" value="Unassembled WGS sequence"/>
</dbReference>
<comment type="caution">
    <text evidence="1">The sequence shown here is derived from an EMBL/GenBank/DDBJ whole genome shotgun (WGS) entry which is preliminary data.</text>
</comment>
<evidence type="ECO:0000313" key="1">
    <source>
        <dbReference type="EMBL" id="PXF48435.1"/>
    </source>
</evidence>
<accession>A0A2V3J242</accession>